<proteinExistence type="predicted"/>
<protein>
    <submittedName>
        <fullName evidence="1">Putative secreted protein</fullName>
    </submittedName>
</protein>
<dbReference type="AlphaFoldDB" id="A0A2M4D2G6"/>
<evidence type="ECO:0000313" key="1">
    <source>
        <dbReference type="EMBL" id="MBW71784.1"/>
    </source>
</evidence>
<sequence length="71" mass="8027">MFTITTLLSFSSLSRQTSTLFENVSMHSIAAERLRQYLLKTVSRSPVGLAFLISSCRSLKSTRSRMHSPNF</sequence>
<name>A0A2M4D2G6_ANODA</name>
<organism evidence="1">
    <name type="scientific">Anopheles darlingi</name>
    <name type="common">Mosquito</name>
    <dbReference type="NCBI Taxonomy" id="43151"/>
    <lineage>
        <taxon>Eukaryota</taxon>
        <taxon>Metazoa</taxon>
        <taxon>Ecdysozoa</taxon>
        <taxon>Arthropoda</taxon>
        <taxon>Hexapoda</taxon>
        <taxon>Insecta</taxon>
        <taxon>Pterygota</taxon>
        <taxon>Neoptera</taxon>
        <taxon>Endopterygota</taxon>
        <taxon>Diptera</taxon>
        <taxon>Nematocera</taxon>
        <taxon>Culicoidea</taxon>
        <taxon>Culicidae</taxon>
        <taxon>Anophelinae</taxon>
        <taxon>Anopheles</taxon>
    </lineage>
</organism>
<reference evidence="1" key="1">
    <citation type="submission" date="2018-01" db="EMBL/GenBank/DDBJ databases">
        <title>An insight into the sialome of Amazonian anophelines.</title>
        <authorList>
            <person name="Ribeiro J.M."/>
            <person name="Scarpassa V."/>
            <person name="Calvo E."/>
        </authorList>
    </citation>
    <scope>NUCLEOTIDE SEQUENCE</scope>
</reference>
<dbReference type="EMBL" id="GGFL01007606">
    <property type="protein sequence ID" value="MBW71784.1"/>
    <property type="molecule type" value="Transcribed_RNA"/>
</dbReference>
<accession>A0A2M4D2G6</accession>